<dbReference type="AlphaFoldDB" id="A0A1Q9CNE4"/>
<reference evidence="2 3" key="1">
    <citation type="submission" date="2016-02" db="EMBL/GenBank/DDBJ databases">
        <title>Genome analysis of coral dinoflagellate symbionts highlights evolutionary adaptations to a symbiotic lifestyle.</title>
        <authorList>
            <person name="Aranda M."/>
            <person name="Li Y."/>
            <person name="Liew Y.J."/>
            <person name="Baumgarten S."/>
            <person name="Simakov O."/>
            <person name="Wilson M."/>
            <person name="Piel J."/>
            <person name="Ashoor H."/>
            <person name="Bougouffa S."/>
            <person name="Bajic V.B."/>
            <person name="Ryu T."/>
            <person name="Ravasi T."/>
            <person name="Bayer T."/>
            <person name="Micklem G."/>
            <person name="Kim H."/>
            <person name="Bhak J."/>
            <person name="Lajeunesse T.C."/>
            <person name="Voolstra C.R."/>
        </authorList>
    </citation>
    <scope>NUCLEOTIDE SEQUENCE [LARGE SCALE GENOMIC DNA]</scope>
    <source>
        <strain evidence="2 3">CCMP2467</strain>
    </source>
</reference>
<dbReference type="EMBL" id="LSRX01001042">
    <property type="protein sequence ID" value="OLP84444.1"/>
    <property type="molecule type" value="Genomic_DNA"/>
</dbReference>
<dbReference type="GO" id="GO:0016020">
    <property type="term" value="C:membrane"/>
    <property type="evidence" value="ECO:0007669"/>
    <property type="project" value="UniProtKB-SubCell"/>
</dbReference>
<evidence type="ECO:0000256" key="1">
    <source>
        <dbReference type="SAM" id="Phobius"/>
    </source>
</evidence>
<name>A0A1Q9CNE4_SYMMI</name>
<feature type="transmembrane region" description="Helical" evidence="1">
    <location>
        <begin position="23"/>
        <end position="44"/>
    </location>
</feature>
<proteinExistence type="predicted"/>
<dbReference type="GO" id="GO:0005254">
    <property type="term" value="F:chloride channel activity"/>
    <property type="evidence" value="ECO:0007669"/>
    <property type="project" value="InterPro"/>
</dbReference>
<gene>
    <name evidence="2" type="ORF">AK812_SmicGene34688</name>
</gene>
<organism evidence="2 3">
    <name type="scientific">Symbiodinium microadriaticum</name>
    <name type="common">Dinoflagellate</name>
    <name type="synonym">Zooxanthella microadriatica</name>
    <dbReference type="NCBI Taxonomy" id="2951"/>
    <lineage>
        <taxon>Eukaryota</taxon>
        <taxon>Sar</taxon>
        <taxon>Alveolata</taxon>
        <taxon>Dinophyceae</taxon>
        <taxon>Suessiales</taxon>
        <taxon>Symbiodiniaceae</taxon>
        <taxon>Symbiodinium</taxon>
    </lineage>
</organism>
<protein>
    <submittedName>
        <fullName evidence="2">Uncharacterized protein</fullName>
    </submittedName>
</protein>
<accession>A0A1Q9CNE4</accession>
<comment type="caution">
    <text evidence="2">The sequence shown here is derived from an EMBL/GenBank/DDBJ whole genome shotgun (WGS) entry which is preliminary data.</text>
</comment>
<keyword evidence="1" id="KW-0812">Transmembrane</keyword>
<keyword evidence="1" id="KW-0472">Membrane</keyword>
<dbReference type="Proteomes" id="UP000186817">
    <property type="component" value="Unassembled WGS sequence"/>
</dbReference>
<evidence type="ECO:0000313" key="2">
    <source>
        <dbReference type="EMBL" id="OLP84444.1"/>
    </source>
</evidence>
<keyword evidence="3" id="KW-1185">Reference proteome</keyword>
<dbReference type="OrthoDB" id="438249at2759"/>
<evidence type="ECO:0000313" key="3">
    <source>
        <dbReference type="Proteomes" id="UP000186817"/>
    </source>
</evidence>
<keyword evidence="1" id="KW-1133">Transmembrane helix</keyword>
<sequence length="271" mass="29343">MIDYGVKAGQPNWYLAFQLTGSVFPRCFMVVFPLALLAVGLKLLHQHEVFGKGKEDFVAGFYFLLDGNPWSGFSGFVTFVIVFRLSAAYSTYWAAYTTTNGFLGDWSGAAASAVAFCRGTGASDAEVEAFLQKVIRLFSMLSACALQELSPRKSHQVWGLLTLNSGGIDKTSLATLDGSGQRVDLCYHWIQQLIVDSQRSGLISAPSPMVSGMLGELSSGMSKFGDAKKYEYIQAEASSSSQGILGIYLSANLDGYLKVMASGFCKENQVE</sequence>